<keyword evidence="3" id="KW-1185">Reference proteome</keyword>
<organism evidence="2 3">
    <name type="scientific">Azonexus hydrophilus</name>
    <dbReference type="NCBI Taxonomy" id="418702"/>
    <lineage>
        <taxon>Bacteria</taxon>
        <taxon>Pseudomonadati</taxon>
        <taxon>Pseudomonadota</taxon>
        <taxon>Betaproteobacteria</taxon>
        <taxon>Rhodocyclales</taxon>
        <taxon>Azonexaceae</taxon>
        <taxon>Azonexus</taxon>
    </lineage>
</organism>
<dbReference type="RefSeq" id="WP_076095390.1">
    <property type="nucleotide sequence ID" value="NZ_MTHD01000004.1"/>
</dbReference>
<comment type="caution">
    <text evidence="2">The sequence shown here is derived from an EMBL/GenBank/DDBJ whole genome shotgun (WGS) entry which is preliminary data.</text>
</comment>
<name>A0A1R1I295_9RHOO</name>
<evidence type="ECO:0008006" key="4">
    <source>
        <dbReference type="Google" id="ProtNLM"/>
    </source>
</evidence>
<dbReference type="Gene3D" id="2.30.30.40">
    <property type="entry name" value="SH3 Domains"/>
    <property type="match status" value="1"/>
</dbReference>
<protein>
    <recommendedName>
        <fullName evidence="4">SH3b domain-containing protein</fullName>
    </recommendedName>
</protein>
<feature type="chain" id="PRO_5011983179" description="SH3b domain-containing protein" evidence="1">
    <location>
        <begin position="21"/>
        <end position="146"/>
    </location>
</feature>
<evidence type="ECO:0000313" key="3">
    <source>
        <dbReference type="Proteomes" id="UP000187526"/>
    </source>
</evidence>
<reference evidence="2 3" key="1">
    <citation type="submission" date="2016-10" db="EMBL/GenBank/DDBJ databases">
        <title>Alkaliphiles isolated from bioreactors.</title>
        <authorList>
            <person name="Salah Z."/>
            <person name="Rout S.P."/>
            <person name="Humphreys P.N."/>
        </authorList>
    </citation>
    <scope>NUCLEOTIDE SEQUENCE [LARGE SCALE GENOMIC DNA]</scope>
    <source>
        <strain evidence="2 3">ZS02</strain>
    </source>
</reference>
<dbReference type="InterPro" id="IPR010466">
    <property type="entry name" value="DUF1058"/>
</dbReference>
<dbReference type="Pfam" id="PF06347">
    <property type="entry name" value="SH3_4"/>
    <property type="match status" value="1"/>
</dbReference>
<accession>A0A1R1I295</accession>
<dbReference type="EMBL" id="MTHD01000004">
    <property type="protein sequence ID" value="OMG52881.1"/>
    <property type="molecule type" value="Genomic_DNA"/>
</dbReference>
<feature type="signal peptide" evidence="1">
    <location>
        <begin position="1"/>
        <end position="20"/>
    </location>
</feature>
<sequence length="146" mass="15978">MMRRLLPALLSLAVAFPALAIDYRSVEVPAAILYDAPSQKAKKLYLIRAQTPVEVVVRLEGWAKVRDAEGMLAWIEAAQLGERRTVLVTTAAAELRQSDKADAPVLARFDKWVVLEYAGTAAPGWVAVKHRDGAAGLIRTTQVWGL</sequence>
<gene>
    <name evidence="2" type="ORF">BJN45_11495</name>
</gene>
<keyword evidence="1" id="KW-0732">Signal</keyword>
<dbReference type="STRING" id="418702.BJN45_11495"/>
<evidence type="ECO:0000256" key="1">
    <source>
        <dbReference type="SAM" id="SignalP"/>
    </source>
</evidence>
<dbReference type="Proteomes" id="UP000187526">
    <property type="component" value="Unassembled WGS sequence"/>
</dbReference>
<evidence type="ECO:0000313" key="2">
    <source>
        <dbReference type="EMBL" id="OMG52881.1"/>
    </source>
</evidence>
<dbReference type="AlphaFoldDB" id="A0A1R1I295"/>
<proteinExistence type="predicted"/>